<dbReference type="GeneID" id="103109369"/>
<dbReference type="AlphaFoldDB" id="A0A1S2ZF86"/>
<dbReference type="FunFam" id="1.20.1070.10:FF:000065">
    <property type="entry name" value="G-protein coupled receptor 4"/>
    <property type="match status" value="1"/>
</dbReference>
<evidence type="ECO:0000313" key="15">
    <source>
        <dbReference type="Proteomes" id="UP001652624"/>
    </source>
</evidence>
<keyword evidence="3" id="KW-1003">Cell membrane</keyword>
<evidence type="ECO:0000313" key="17">
    <source>
        <dbReference type="RefSeq" id="XP_060037170.1"/>
    </source>
</evidence>
<protein>
    <submittedName>
        <fullName evidence="16 17">Ovarian cancer G-protein coupled receptor 1</fullName>
    </submittedName>
</protein>
<dbReference type="InParanoid" id="A0A1S2ZF86"/>
<feature type="transmembrane region" description="Helical" evidence="13">
    <location>
        <begin position="57"/>
        <end position="76"/>
    </location>
</feature>
<evidence type="ECO:0000256" key="2">
    <source>
        <dbReference type="ARBA" id="ARBA00010663"/>
    </source>
</evidence>
<keyword evidence="11 12" id="KW-0807">Transducer</keyword>
<dbReference type="SUPFAM" id="SSF81321">
    <property type="entry name" value="Family A G protein-coupled receptor-like"/>
    <property type="match status" value="1"/>
</dbReference>
<reference evidence="16" key="1">
    <citation type="submission" date="2025-04" db="UniProtKB">
        <authorList>
            <consortium name="RefSeq"/>
        </authorList>
    </citation>
    <scope>IDENTIFICATION</scope>
</reference>
<evidence type="ECO:0000256" key="6">
    <source>
        <dbReference type="ARBA" id="ARBA00023040"/>
    </source>
</evidence>
<gene>
    <name evidence="16 17" type="primary">GPR68</name>
</gene>
<proteinExistence type="inferred from homology"/>
<evidence type="ECO:0000256" key="8">
    <source>
        <dbReference type="ARBA" id="ARBA00023157"/>
    </source>
</evidence>
<dbReference type="GO" id="GO:0005886">
    <property type="term" value="C:plasma membrane"/>
    <property type="evidence" value="ECO:0007669"/>
    <property type="project" value="UniProtKB-SubCell"/>
</dbReference>
<sequence>MSNLTAANTSCTIDHSIHQTVAPVVYAAVLLVGLPANCLALYFGLLQVRARNELGVYLCNLTLADLAYICSLPFWLQYVLRHDDWALGELSCRVCGALLYENIYISVGFLCCISIDRYLAVAHPFRFHQLRSLKAALAVSLLIWAKELLVSVYFLRHQEVEEDPDRHRLCFEHYPLRPWQRRVNYYRLLVGFLFPIFLLLASYRGILRAVRRSPGTQQSRKAQVQRLVLSTVLIFLACFLPYHLLLLVRSVWESSCTFARSVAKAYHLSLLLTTFNCVADPVLYCFVSEATHRDLGRLHAACRALLACARTRRARQAFPLATPETPQRSEEPELLTRLHSAFQAPGPHGGRSEA</sequence>
<organism evidence="15 16">
    <name type="scientific">Erinaceus europaeus</name>
    <name type="common">Western European hedgehog</name>
    <dbReference type="NCBI Taxonomy" id="9365"/>
    <lineage>
        <taxon>Eukaryota</taxon>
        <taxon>Metazoa</taxon>
        <taxon>Chordata</taxon>
        <taxon>Craniata</taxon>
        <taxon>Vertebrata</taxon>
        <taxon>Euteleostomi</taxon>
        <taxon>Mammalia</taxon>
        <taxon>Eutheria</taxon>
        <taxon>Laurasiatheria</taxon>
        <taxon>Eulipotyphla</taxon>
        <taxon>Erinaceidae</taxon>
        <taxon>Erinaceinae</taxon>
        <taxon>Erinaceus</taxon>
    </lineage>
</organism>
<keyword evidence="8" id="KW-1015">Disulfide bond</keyword>
<evidence type="ECO:0000313" key="16">
    <source>
        <dbReference type="RefSeq" id="XP_007518481.1"/>
    </source>
</evidence>
<dbReference type="OrthoDB" id="6435638at2759"/>
<keyword evidence="4 12" id="KW-0812">Transmembrane</keyword>
<keyword evidence="6 12" id="KW-0297">G-protein coupled receptor</keyword>
<feature type="transmembrane region" description="Helical" evidence="13">
    <location>
        <begin position="185"/>
        <end position="206"/>
    </location>
</feature>
<dbReference type="PROSITE" id="PS00237">
    <property type="entry name" value="G_PROTEIN_RECEP_F1_1"/>
    <property type="match status" value="1"/>
</dbReference>
<evidence type="ECO:0000256" key="12">
    <source>
        <dbReference type="RuleBase" id="RU000688"/>
    </source>
</evidence>
<dbReference type="GO" id="GO:0071467">
    <property type="term" value="P:cellular response to pH"/>
    <property type="evidence" value="ECO:0007669"/>
    <property type="project" value="TreeGrafter"/>
</dbReference>
<dbReference type="RefSeq" id="XP_007518481.1">
    <property type="nucleotide sequence ID" value="XM_007518419.2"/>
</dbReference>
<dbReference type="GO" id="GO:0004930">
    <property type="term" value="F:G protein-coupled receptor activity"/>
    <property type="evidence" value="ECO:0007669"/>
    <property type="project" value="UniProtKB-KW"/>
</dbReference>
<keyword evidence="10" id="KW-0325">Glycoprotein</keyword>
<dbReference type="InterPro" id="IPR000276">
    <property type="entry name" value="GPCR_Rhodpsn"/>
</dbReference>
<dbReference type="PANTHER" id="PTHR24234:SF5">
    <property type="entry name" value="OVARIAN CANCER G-PROTEIN COUPLED RECEPTOR 1"/>
    <property type="match status" value="1"/>
</dbReference>
<keyword evidence="5 13" id="KW-1133">Transmembrane helix</keyword>
<comment type="subcellular location">
    <subcellularLocation>
        <location evidence="1">Cell membrane</location>
        <topology evidence="1">Multi-pass membrane protein</topology>
    </subcellularLocation>
</comment>
<feature type="domain" description="G-protein coupled receptors family 1 profile" evidence="14">
    <location>
        <begin position="36"/>
        <end position="284"/>
    </location>
</feature>
<evidence type="ECO:0000256" key="10">
    <source>
        <dbReference type="ARBA" id="ARBA00023180"/>
    </source>
</evidence>
<evidence type="ECO:0000256" key="13">
    <source>
        <dbReference type="SAM" id="Phobius"/>
    </source>
</evidence>
<keyword evidence="9 12" id="KW-0675">Receptor</keyword>
<feature type="transmembrane region" description="Helical" evidence="13">
    <location>
        <begin position="133"/>
        <end position="155"/>
    </location>
</feature>
<name>A0A1S2ZF86_ERIEU</name>
<keyword evidence="7 13" id="KW-0472">Membrane</keyword>
<accession>A0A1S2ZF86</accession>
<dbReference type="FunCoup" id="A0A1S2ZF86">
    <property type="interactions" value="809"/>
</dbReference>
<evidence type="ECO:0000256" key="7">
    <source>
        <dbReference type="ARBA" id="ARBA00023136"/>
    </source>
</evidence>
<evidence type="ECO:0000259" key="14">
    <source>
        <dbReference type="PROSITE" id="PS50262"/>
    </source>
</evidence>
<feature type="transmembrane region" description="Helical" evidence="13">
    <location>
        <begin position="265"/>
        <end position="287"/>
    </location>
</feature>
<dbReference type="RefSeq" id="XP_060037170.1">
    <property type="nucleotide sequence ID" value="XM_060181187.1"/>
</dbReference>
<dbReference type="PANTHER" id="PTHR24234">
    <property type="entry name" value="LYSOPHOSPHATIDIC ACID RECEPTOR 5/SPHINGOSYLPHOSPHORYLCHOLINE RECEPTOR"/>
    <property type="match status" value="1"/>
</dbReference>
<evidence type="ECO:0000256" key="5">
    <source>
        <dbReference type="ARBA" id="ARBA00022989"/>
    </source>
</evidence>
<dbReference type="PRINTS" id="PR00237">
    <property type="entry name" value="GPCRRHODOPSN"/>
</dbReference>
<comment type="similarity">
    <text evidence="2 12">Belongs to the G-protein coupled receptor 1 family.</text>
</comment>
<evidence type="ECO:0000256" key="4">
    <source>
        <dbReference type="ARBA" id="ARBA00022692"/>
    </source>
</evidence>
<feature type="transmembrane region" description="Helical" evidence="13">
    <location>
        <begin position="227"/>
        <end position="245"/>
    </location>
</feature>
<keyword evidence="15" id="KW-1185">Reference proteome</keyword>
<evidence type="ECO:0000256" key="3">
    <source>
        <dbReference type="ARBA" id="ARBA00022475"/>
    </source>
</evidence>
<dbReference type="InterPro" id="IPR017452">
    <property type="entry name" value="GPCR_Rhodpsn_7TM"/>
</dbReference>
<dbReference type="CTD" id="8111"/>
<feature type="transmembrane region" description="Helical" evidence="13">
    <location>
        <begin position="24"/>
        <end position="45"/>
    </location>
</feature>
<dbReference type="PRINTS" id="PR01564">
    <property type="entry name" value="OGR1RECEPTOR"/>
</dbReference>
<dbReference type="eggNOG" id="ENOG502QQJA">
    <property type="taxonomic scope" value="Eukaryota"/>
</dbReference>
<evidence type="ECO:0000256" key="9">
    <source>
        <dbReference type="ARBA" id="ARBA00023170"/>
    </source>
</evidence>
<dbReference type="Pfam" id="PF00001">
    <property type="entry name" value="7tm_1"/>
    <property type="match status" value="1"/>
</dbReference>
<dbReference type="PROSITE" id="PS50262">
    <property type="entry name" value="G_PROTEIN_RECEP_F1_2"/>
    <property type="match status" value="1"/>
</dbReference>
<dbReference type="Gene3D" id="1.20.1070.10">
    <property type="entry name" value="Rhodopsin 7-helix transmembrane proteins"/>
    <property type="match status" value="1"/>
</dbReference>
<dbReference type="Proteomes" id="UP001652624">
    <property type="component" value="Chromosome 22"/>
</dbReference>
<evidence type="ECO:0000256" key="1">
    <source>
        <dbReference type="ARBA" id="ARBA00004651"/>
    </source>
</evidence>
<dbReference type="InterPro" id="IPR005389">
    <property type="entry name" value="OGR1_rcpt"/>
</dbReference>
<evidence type="ECO:0000256" key="11">
    <source>
        <dbReference type="ARBA" id="ARBA00023224"/>
    </source>
</evidence>